<dbReference type="AlphaFoldDB" id="A0A2Z6RZ47"/>
<evidence type="ECO:0000313" key="2">
    <source>
        <dbReference type="Proteomes" id="UP000247702"/>
    </source>
</evidence>
<name>A0A2Z6RZ47_9GLOM</name>
<accession>A0A2Z6RZ47</accession>
<dbReference type="Proteomes" id="UP000247702">
    <property type="component" value="Unassembled WGS sequence"/>
</dbReference>
<dbReference type="EMBL" id="BEXD01003814">
    <property type="protein sequence ID" value="GBC02160.1"/>
    <property type="molecule type" value="Genomic_DNA"/>
</dbReference>
<organism evidence="1 2">
    <name type="scientific">Rhizophagus clarus</name>
    <dbReference type="NCBI Taxonomy" id="94130"/>
    <lineage>
        <taxon>Eukaryota</taxon>
        <taxon>Fungi</taxon>
        <taxon>Fungi incertae sedis</taxon>
        <taxon>Mucoromycota</taxon>
        <taxon>Glomeromycotina</taxon>
        <taxon>Glomeromycetes</taxon>
        <taxon>Glomerales</taxon>
        <taxon>Glomeraceae</taxon>
        <taxon>Rhizophagus</taxon>
    </lineage>
</organism>
<reference evidence="1 2" key="1">
    <citation type="submission" date="2017-11" db="EMBL/GenBank/DDBJ databases">
        <title>The genome of Rhizophagus clarus HR1 reveals common genetic basis of auxotrophy among arbuscular mycorrhizal fungi.</title>
        <authorList>
            <person name="Kobayashi Y."/>
        </authorList>
    </citation>
    <scope>NUCLEOTIDE SEQUENCE [LARGE SCALE GENOMIC DNA]</scope>
    <source>
        <strain evidence="1 2">HR1</strain>
    </source>
</reference>
<sequence length="130" mass="15194">MGNLYRIMVDITLTCRLHRDIKKNVEKFNIKVVTTDSIISLEDKIYDAVKSKDDKIFSCIEANIKDLIITRLGTYWTSRILDFRTQDQWKDEIKYLSERLDADFGLGFWNRRYGVPPILLLGYLGPQKSG</sequence>
<protein>
    <submittedName>
        <fullName evidence="1">Uncharacterized protein</fullName>
    </submittedName>
</protein>
<comment type="caution">
    <text evidence="1">The sequence shown here is derived from an EMBL/GenBank/DDBJ whole genome shotgun (WGS) entry which is preliminary data.</text>
</comment>
<keyword evidence="2" id="KW-1185">Reference proteome</keyword>
<gene>
    <name evidence="1" type="ORF">RclHR1_04490006</name>
</gene>
<proteinExistence type="predicted"/>
<evidence type="ECO:0000313" key="1">
    <source>
        <dbReference type="EMBL" id="GBC02160.1"/>
    </source>
</evidence>